<dbReference type="EMBL" id="LQQC01000004">
    <property type="protein sequence ID" value="KXZ59460.1"/>
    <property type="molecule type" value="Genomic_DNA"/>
</dbReference>
<gene>
    <name evidence="2" type="ORF">Bravens_00394</name>
</gene>
<dbReference type="AlphaFoldDB" id="A0A150HCU4"/>
<accession>A0A150HCU4</accession>
<dbReference type="Pfam" id="PF14355">
    <property type="entry name" value="Abi_C"/>
    <property type="match status" value="1"/>
</dbReference>
<dbReference type="InterPro" id="IPR026001">
    <property type="entry name" value="Abi-like_C"/>
</dbReference>
<name>A0A150HCU4_9MICO</name>
<evidence type="ECO:0000313" key="3">
    <source>
        <dbReference type="Proteomes" id="UP000243589"/>
    </source>
</evidence>
<reference evidence="2 3" key="1">
    <citation type="submission" date="2016-01" db="EMBL/GenBank/DDBJ databases">
        <title>Use of Whole Genome Sequencing to ascertain that Brevibacterium massiliense (Roux, Raoult 2009) is a later heterotypic synonym of Brevibacterium ravenspurgense (Mages 2008).</title>
        <authorList>
            <person name="Bernier A.-M."/>
            <person name="Burdz T."/>
            <person name="Huynh C."/>
            <person name="Pachecho A.L."/>
            <person name="Wiebe D."/>
            <person name="Bonner C."/>
            <person name="Bernard K."/>
        </authorList>
    </citation>
    <scope>NUCLEOTIDE SEQUENCE [LARGE SCALE GENOMIC DNA]</scope>
    <source>
        <strain evidence="2 3">CCUG56047</strain>
    </source>
</reference>
<protein>
    <recommendedName>
        <fullName evidence="1">Abortive infection protein-like C-terminal domain-containing protein</fullName>
    </recommendedName>
</protein>
<evidence type="ECO:0000259" key="1">
    <source>
        <dbReference type="Pfam" id="PF14355"/>
    </source>
</evidence>
<organism evidence="2 3">
    <name type="scientific">Brevibacterium ravenspurgense</name>
    <dbReference type="NCBI Taxonomy" id="479117"/>
    <lineage>
        <taxon>Bacteria</taxon>
        <taxon>Bacillati</taxon>
        <taxon>Actinomycetota</taxon>
        <taxon>Actinomycetes</taxon>
        <taxon>Micrococcales</taxon>
        <taxon>Brevibacteriaceae</taxon>
        <taxon>Brevibacterium</taxon>
    </lineage>
</organism>
<dbReference type="Proteomes" id="UP000243589">
    <property type="component" value="Unassembled WGS sequence"/>
</dbReference>
<dbReference type="RefSeq" id="WP_062019817.1">
    <property type="nucleotide sequence ID" value="NZ_LQQC01000004.1"/>
</dbReference>
<dbReference type="PATRIC" id="fig|479117.4.peg.390"/>
<sequence>MKSPLNNEAAAALAQFFFKGAGPSHSVLTRTFISAGFAASDPYDADTQTPNKQQRVLAVCHAAQNRAEGARELVSGLLDALRLHGSFSDETEQDNVRHLRSAFSHLGWELTAEGRLSRVGDIDLNTGGREALDEQLKRLRRNIDDPAALLGGAKELLEAVAKFVLEEGGRLPQRNAGFSALVSMAFEMLGLQPAVVDDSIPGGKQIRAIYQSAKQIAFAVNELRNLQGTGHGRTLPTGVTHQAAQFVIREATHVAELMLSTHDRQMGR</sequence>
<proteinExistence type="predicted"/>
<keyword evidence="3" id="KW-1185">Reference proteome</keyword>
<feature type="domain" description="Abortive infection protein-like C-terminal" evidence="1">
    <location>
        <begin position="180"/>
        <end position="259"/>
    </location>
</feature>
<evidence type="ECO:0000313" key="2">
    <source>
        <dbReference type="EMBL" id="KXZ59460.1"/>
    </source>
</evidence>
<comment type="caution">
    <text evidence="2">The sequence shown here is derived from an EMBL/GenBank/DDBJ whole genome shotgun (WGS) entry which is preliminary data.</text>
</comment>